<feature type="signal peptide" evidence="1">
    <location>
        <begin position="1"/>
        <end position="16"/>
    </location>
</feature>
<dbReference type="OrthoDB" id="5339432at2"/>
<evidence type="ECO:0000313" key="4">
    <source>
        <dbReference type="Proteomes" id="UP000290657"/>
    </source>
</evidence>
<dbReference type="RefSeq" id="WP_128996010.1">
    <property type="nucleotide sequence ID" value="NZ_PDKN01000003.1"/>
</dbReference>
<sequence length="176" mass="19769">MYKLILVALLALFSQASEWTIQEGVIQAHTEVFGDSDINPATTQISSQLHHDDSGLESLRGEVKLDSMSLKSDTPKRDLNMYELLNTAVHPTITFDMINVLKNDENYTIEGYLTLNGIKKKITSQAVVEQNNSELKLNGAFDILLTDFGMEPPTLLFLTVRNKIDITYTLSYTKEP</sequence>
<dbReference type="Proteomes" id="UP000290657">
    <property type="component" value="Unassembled WGS sequence"/>
</dbReference>
<feature type="domain" description="Lipid/polyisoprenoid-binding YceI-like" evidence="2">
    <location>
        <begin position="18"/>
        <end position="173"/>
    </location>
</feature>
<keyword evidence="1" id="KW-0732">Signal</keyword>
<proteinExistence type="predicted"/>
<organism evidence="3 4">
    <name type="scientific">Candidatus Marinarcus aquaticus</name>
    <dbReference type="NCBI Taxonomy" id="2044504"/>
    <lineage>
        <taxon>Bacteria</taxon>
        <taxon>Pseudomonadati</taxon>
        <taxon>Campylobacterota</taxon>
        <taxon>Epsilonproteobacteria</taxon>
        <taxon>Campylobacterales</taxon>
        <taxon>Arcobacteraceae</taxon>
        <taxon>Candidatus Marinarcus</taxon>
    </lineage>
</organism>
<name>A0A4Q0XSP5_9BACT</name>
<accession>A0A4Q0XSP5</accession>
<evidence type="ECO:0000259" key="2">
    <source>
        <dbReference type="SMART" id="SM00867"/>
    </source>
</evidence>
<dbReference type="AlphaFoldDB" id="A0A4Q0XSP5"/>
<gene>
    <name evidence="3" type="ORF">CRV04_06470</name>
</gene>
<dbReference type="Pfam" id="PF04264">
    <property type="entry name" value="YceI"/>
    <property type="match status" value="1"/>
</dbReference>
<dbReference type="InterPro" id="IPR036761">
    <property type="entry name" value="TTHA0802/YceI-like_sf"/>
</dbReference>
<dbReference type="EMBL" id="PDKN01000003">
    <property type="protein sequence ID" value="RXJ58147.1"/>
    <property type="molecule type" value="Genomic_DNA"/>
</dbReference>
<dbReference type="SMART" id="SM00867">
    <property type="entry name" value="YceI"/>
    <property type="match status" value="1"/>
</dbReference>
<comment type="caution">
    <text evidence="3">The sequence shown here is derived from an EMBL/GenBank/DDBJ whole genome shotgun (WGS) entry which is preliminary data.</text>
</comment>
<feature type="chain" id="PRO_5020447448" description="Lipid/polyisoprenoid-binding YceI-like domain-containing protein" evidence="1">
    <location>
        <begin position="17"/>
        <end position="176"/>
    </location>
</feature>
<dbReference type="PANTHER" id="PTHR34406">
    <property type="entry name" value="PROTEIN YCEI"/>
    <property type="match status" value="1"/>
</dbReference>
<evidence type="ECO:0000313" key="3">
    <source>
        <dbReference type="EMBL" id="RXJ58147.1"/>
    </source>
</evidence>
<protein>
    <recommendedName>
        <fullName evidence="2">Lipid/polyisoprenoid-binding YceI-like domain-containing protein</fullName>
    </recommendedName>
</protein>
<dbReference type="InterPro" id="IPR007372">
    <property type="entry name" value="Lipid/polyisoprenoid-bd_YceI"/>
</dbReference>
<dbReference type="SUPFAM" id="SSF101874">
    <property type="entry name" value="YceI-like"/>
    <property type="match status" value="1"/>
</dbReference>
<keyword evidence="4" id="KW-1185">Reference proteome</keyword>
<dbReference type="PANTHER" id="PTHR34406:SF1">
    <property type="entry name" value="PROTEIN YCEI"/>
    <property type="match status" value="1"/>
</dbReference>
<evidence type="ECO:0000256" key="1">
    <source>
        <dbReference type="SAM" id="SignalP"/>
    </source>
</evidence>
<reference evidence="3 4" key="1">
    <citation type="submission" date="2017-10" db="EMBL/GenBank/DDBJ databases">
        <title>Genomics of the genus Arcobacter.</title>
        <authorList>
            <person name="Perez-Cataluna A."/>
            <person name="Figueras M.J."/>
        </authorList>
    </citation>
    <scope>NUCLEOTIDE SEQUENCE [LARGE SCALE GENOMIC DNA]</scope>
    <source>
        <strain evidence="3 4">CECT 8987</strain>
    </source>
</reference>
<dbReference type="Gene3D" id="2.40.128.110">
    <property type="entry name" value="Lipid/polyisoprenoid-binding, YceI-like"/>
    <property type="match status" value="1"/>
</dbReference>